<dbReference type="AlphaFoldDB" id="A0A392RV40"/>
<dbReference type="Proteomes" id="UP000265520">
    <property type="component" value="Unassembled WGS sequence"/>
</dbReference>
<evidence type="ECO:0000313" key="2">
    <source>
        <dbReference type="EMBL" id="MCI40042.1"/>
    </source>
</evidence>
<keyword evidence="1" id="KW-0472">Membrane</keyword>
<sequence length="52" mass="5821">NPVKKVTLNQPERQAAIAAVAIVMKEDKSLIMAVGIILMHWMHAIMLWKGSH</sequence>
<feature type="transmembrane region" description="Helical" evidence="1">
    <location>
        <begin position="30"/>
        <end position="48"/>
    </location>
</feature>
<accession>A0A392RV40</accession>
<keyword evidence="3" id="KW-1185">Reference proteome</keyword>
<evidence type="ECO:0000256" key="1">
    <source>
        <dbReference type="SAM" id="Phobius"/>
    </source>
</evidence>
<protein>
    <submittedName>
        <fullName evidence="2">Uncharacterized protein</fullName>
    </submittedName>
</protein>
<keyword evidence="1" id="KW-0812">Transmembrane</keyword>
<feature type="non-terminal residue" evidence="2">
    <location>
        <position position="1"/>
    </location>
</feature>
<dbReference type="EMBL" id="LXQA010275075">
    <property type="protein sequence ID" value="MCI40042.1"/>
    <property type="molecule type" value="Genomic_DNA"/>
</dbReference>
<comment type="caution">
    <text evidence="2">The sequence shown here is derived from an EMBL/GenBank/DDBJ whole genome shotgun (WGS) entry which is preliminary data.</text>
</comment>
<name>A0A392RV40_9FABA</name>
<evidence type="ECO:0000313" key="3">
    <source>
        <dbReference type="Proteomes" id="UP000265520"/>
    </source>
</evidence>
<keyword evidence="1" id="KW-1133">Transmembrane helix</keyword>
<organism evidence="2 3">
    <name type="scientific">Trifolium medium</name>
    <dbReference type="NCBI Taxonomy" id="97028"/>
    <lineage>
        <taxon>Eukaryota</taxon>
        <taxon>Viridiplantae</taxon>
        <taxon>Streptophyta</taxon>
        <taxon>Embryophyta</taxon>
        <taxon>Tracheophyta</taxon>
        <taxon>Spermatophyta</taxon>
        <taxon>Magnoliopsida</taxon>
        <taxon>eudicotyledons</taxon>
        <taxon>Gunneridae</taxon>
        <taxon>Pentapetalae</taxon>
        <taxon>rosids</taxon>
        <taxon>fabids</taxon>
        <taxon>Fabales</taxon>
        <taxon>Fabaceae</taxon>
        <taxon>Papilionoideae</taxon>
        <taxon>50 kb inversion clade</taxon>
        <taxon>NPAAA clade</taxon>
        <taxon>Hologalegina</taxon>
        <taxon>IRL clade</taxon>
        <taxon>Trifolieae</taxon>
        <taxon>Trifolium</taxon>
    </lineage>
</organism>
<proteinExistence type="predicted"/>
<reference evidence="2 3" key="1">
    <citation type="journal article" date="2018" name="Front. Plant Sci.">
        <title>Red Clover (Trifolium pratense) and Zigzag Clover (T. medium) - A Picture of Genomic Similarities and Differences.</title>
        <authorList>
            <person name="Dluhosova J."/>
            <person name="Istvanek J."/>
            <person name="Nedelnik J."/>
            <person name="Repkova J."/>
        </authorList>
    </citation>
    <scope>NUCLEOTIDE SEQUENCE [LARGE SCALE GENOMIC DNA]</scope>
    <source>
        <strain evidence="3">cv. 10/8</strain>
        <tissue evidence="2">Leaf</tissue>
    </source>
</reference>